<feature type="transmembrane region" description="Helical" evidence="2">
    <location>
        <begin position="422"/>
        <end position="439"/>
    </location>
</feature>
<feature type="transmembrane region" description="Helical" evidence="2">
    <location>
        <begin position="51"/>
        <end position="76"/>
    </location>
</feature>
<protein>
    <recommendedName>
        <fullName evidence="5">Transmembrane protein</fullName>
    </recommendedName>
</protein>
<keyword evidence="2" id="KW-0812">Transmembrane</keyword>
<keyword evidence="2" id="KW-0472">Membrane</keyword>
<organism evidence="3 4">
    <name type="scientific">Durusdinium trenchii</name>
    <dbReference type="NCBI Taxonomy" id="1381693"/>
    <lineage>
        <taxon>Eukaryota</taxon>
        <taxon>Sar</taxon>
        <taxon>Alveolata</taxon>
        <taxon>Dinophyceae</taxon>
        <taxon>Suessiales</taxon>
        <taxon>Symbiodiniaceae</taxon>
        <taxon>Durusdinium</taxon>
    </lineage>
</organism>
<keyword evidence="4" id="KW-1185">Reference proteome</keyword>
<name>A0ABP0LRK1_9DINO</name>
<dbReference type="Proteomes" id="UP001642464">
    <property type="component" value="Unassembled WGS sequence"/>
</dbReference>
<evidence type="ECO:0000256" key="2">
    <source>
        <dbReference type="SAM" id="Phobius"/>
    </source>
</evidence>
<dbReference type="EMBL" id="CAXAMM010017446">
    <property type="protein sequence ID" value="CAK9041179.1"/>
    <property type="molecule type" value="Genomic_DNA"/>
</dbReference>
<evidence type="ECO:0000256" key="1">
    <source>
        <dbReference type="SAM" id="MobiDB-lite"/>
    </source>
</evidence>
<feature type="transmembrane region" description="Helical" evidence="2">
    <location>
        <begin position="189"/>
        <end position="208"/>
    </location>
</feature>
<keyword evidence="2" id="KW-1133">Transmembrane helix</keyword>
<evidence type="ECO:0008006" key="5">
    <source>
        <dbReference type="Google" id="ProtNLM"/>
    </source>
</evidence>
<proteinExistence type="predicted"/>
<comment type="caution">
    <text evidence="3">The sequence shown here is derived from an EMBL/GenBank/DDBJ whole genome shotgun (WGS) entry which is preliminary data.</text>
</comment>
<evidence type="ECO:0000313" key="4">
    <source>
        <dbReference type="Proteomes" id="UP001642464"/>
    </source>
</evidence>
<gene>
    <name evidence="3" type="ORF">SCF082_LOCUS23835</name>
</gene>
<accession>A0ABP0LRK1</accession>
<feature type="transmembrane region" description="Helical" evidence="2">
    <location>
        <begin position="396"/>
        <end position="415"/>
    </location>
</feature>
<reference evidence="3 4" key="1">
    <citation type="submission" date="2024-02" db="EMBL/GenBank/DDBJ databases">
        <authorList>
            <person name="Chen Y."/>
            <person name="Shah S."/>
            <person name="Dougan E. K."/>
            <person name="Thang M."/>
            <person name="Chan C."/>
        </authorList>
    </citation>
    <scope>NUCLEOTIDE SEQUENCE [LARGE SCALE GENOMIC DNA]</scope>
</reference>
<feature type="non-terminal residue" evidence="3">
    <location>
        <position position="529"/>
    </location>
</feature>
<feature type="transmembrane region" description="Helical" evidence="2">
    <location>
        <begin position="96"/>
        <end position="116"/>
    </location>
</feature>
<sequence>MAPKLLNGLSSLERRLLRWQGSFVWATAHFCPSLFLRNVPHSETCFSFGSLYIFSQALGLVWMFLVVLLAVMSVRIVSTAVEAPAGTLPVYGDQPLRAVALCYVYYSVIRLIILFARSMWTVAWELYHDFPTLRRMLLLEGRASPRNDKDKGGAAARPSPRGSPQSRKCSKDGEDAQSTHIRRQTRRRIVLVTPLLVLALGHLTLLLGQSYCDGRSGGICGDALPIFQPTAHLNRTIRFVLFVSQIQWFQAFTGLFIHWSTAIAQGKGLLPRLVSFTLLGLLMPCSSCRLFAWLVQPAGSGVVRRTLGGVPHHVADTALVTAWSWWSLAAVSVVMRPQLFGLSGFTLRSVSLDSRWRLLTTLFKYTLFFWMAVHFLRGCVAHGFAAAQTDLITISFMYPMFLCFVWTATFIAVSLSGLFRGLVPLLGALVAVPGILLLSRLLCGWVDRDQHVLLTTLTWLHLLRAGFRVSRYMGLWWKTSVPSRFEAPPIEIKFAVNPDSHKVLKTTYTVERRFGRIAARVLLLICGTF</sequence>
<feature type="transmembrane region" description="Helical" evidence="2">
    <location>
        <begin position="269"/>
        <end position="294"/>
    </location>
</feature>
<feature type="transmembrane region" description="Helical" evidence="2">
    <location>
        <begin position="237"/>
        <end position="257"/>
    </location>
</feature>
<feature type="transmembrane region" description="Helical" evidence="2">
    <location>
        <begin position="356"/>
        <end position="376"/>
    </location>
</feature>
<evidence type="ECO:0000313" key="3">
    <source>
        <dbReference type="EMBL" id="CAK9041179.1"/>
    </source>
</evidence>
<feature type="region of interest" description="Disordered" evidence="1">
    <location>
        <begin position="144"/>
        <end position="181"/>
    </location>
</feature>